<comment type="caution">
    <text evidence="2">The sequence shown here is derived from an EMBL/GenBank/DDBJ whole genome shotgun (WGS) entry which is preliminary data.</text>
</comment>
<proteinExistence type="predicted"/>
<evidence type="ECO:0000313" key="2">
    <source>
        <dbReference type="EMBL" id="MFC6889549.1"/>
    </source>
</evidence>
<keyword evidence="3" id="KW-1185">Reference proteome</keyword>
<dbReference type="EMBL" id="JBHSXI010000012">
    <property type="protein sequence ID" value="MFC6889549.1"/>
    <property type="molecule type" value="Genomic_DNA"/>
</dbReference>
<accession>A0ABD5UNZ2</accession>
<evidence type="ECO:0000313" key="3">
    <source>
        <dbReference type="Proteomes" id="UP001596333"/>
    </source>
</evidence>
<evidence type="ECO:0000259" key="1">
    <source>
        <dbReference type="Pfam" id="PF04073"/>
    </source>
</evidence>
<organism evidence="2 3">
    <name type="scientific">Halorubrum trueperi</name>
    <dbReference type="NCBI Taxonomy" id="2004704"/>
    <lineage>
        <taxon>Archaea</taxon>
        <taxon>Methanobacteriati</taxon>
        <taxon>Methanobacteriota</taxon>
        <taxon>Stenosarchaea group</taxon>
        <taxon>Halobacteria</taxon>
        <taxon>Halobacteriales</taxon>
        <taxon>Haloferacaceae</taxon>
        <taxon>Halorubrum</taxon>
    </lineage>
</organism>
<dbReference type="RefSeq" id="WP_379768460.1">
    <property type="nucleotide sequence ID" value="NZ_JBHSXI010000012.1"/>
</dbReference>
<dbReference type="Gene3D" id="3.90.960.10">
    <property type="entry name" value="YbaK/aminoacyl-tRNA synthetase-associated domain"/>
    <property type="match status" value="1"/>
</dbReference>
<name>A0ABD5UNZ2_9EURY</name>
<protein>
    <submittedName>
        <fullName evidence="2">Aminoacyl-tRNA deacylase</fullName>
    </submittedName>
</protein>
<dbReference type="InterPro" id="IPR007214">
    <property type="entry name" value="YbaK/aa-tRNA-synth-assoc-dom"/>
</dbReference>
<feature type="domain" description="YbaK/aminoacyl-tRNA synthetase-associated" evidence="1">
    <location>
        <begin position="28"/>
        <end position="162"/>
    </location>
</feature>
<dbReference type="GO" id="GO:0006399">
    <property type="term" value="P:tRNA metabolic process"/>
    <property type="evidence" value="ECO:0007669"/>
    <property type="project" value="UniProtKB-ARBA"/>
</dbReference>
<dbReference type="Pfam" id="PF04073">
    <property type="entry name" value="tRNA_edit"/>
    <property type="match status" value="1"/>
</dbReference>
<gene>
    <name evidence="2" type="ORF">ACFQEY_11040</name>
</gene>
<dbReference type="SUPFAM" id="SSF55826">
    <property type="entry name" value="YbaK/ProRS associated domain"/>
    <property type="match status" value="1"/>
</dbReference>
<dbReference type="PANTHER" id="PTHR30411">
    <property type="entry name" value="CYTOPLASMIC PROTEIN"/>
    <property type="match status" value="1"/>
</dbReference>
<sequence>MHERAAEFAERAQDRYGVDLDVLEFDAGTKTAAAAADAVGCDTAAIASTIVVSLSGVDDGGNGDGDGIGDGDDLVAAITSGANRLDLDAAAQHFGASAASMADPVRIRDVVGWSIGGVPPLCHDAALPTVFDPTLVAYDTVYGAAGTPSAVFAIDPDSLADLAEAATVDLTE</sequence>
<dbReference type="InterPro" id="IPR036754">
    <property type="entry name" value="YbaK/aa-tRNA-synt-asso_dom_sf"/>
</dbReference>
<dbReference type="AlphaFoldDB" id="A0ABD5UNZ2"/>
<reference evidence="2 3" key="1">
    <citation type="journal article" date="2019" name="Int. J. Syst. Evol. Microbiol.">
        <title>The Global Catalogue of Microorganisms (GCM) 10K type strain sequencing project: providing services to taxonomists for standard genome sequencing and annotation.</title>
        <authorList>
            <consortium name="The Broad Institute Genomics Platform"/>
            <consortium name="The Broad Institute Genome Sequencing Center for Infectious Disease"/>
            <person name="Wu L."/>
            <person name="Ma J."/>
        </authorList>
    </citation>
    <scope>NUCLEOTIDE SEQUENCE [LARGE SCALE GENOMIC DNA]</scope>
    <source>
        <strain evidence="2 3">Y73</strain>
    </source>
</reference>
<dbReference type="Proteomes" id="UP001596333">
    <property type="component" value="Unassembled WGS sequence"/>
</dbReference>
<dbReference type="PANTHER" id="PTHR30411:SF1">
    <property type="entry name" value="CYTOPLASMIC PROTEIN"/>
    <property type="match status" value="1"/>
</dbReference>